<sequence length="57" mass="6655">MYGAYQREFLQKAVLGRAVSPLREAMLQPNDIMHPDELFFPTLTYNDFGDIGYPRLF</sequence>
<proteinExistence type="predicted"/>
<accession>A0A5K3G0S1</accession>
<dbReference type="AlphaFoldDB" id="A0A5K3G0S1"/>
<evidence type="ECO:0000313" key="1">
    <source>
        <dbReference type="WBParaSite" id="MCU_013665-RA"/>
    </source>
</evidence>
<name>A0A5K3G0S1_MESCO</name>
<reference evidence="1" key="1">
    <citation type="submission" date="2019-11" db="UniProtKB">
        <authorList>
            <consortium name="WormBaseParasite"/>
        </authorList>
    </citation>
    <scope>IDENTIFICATION</scope>
</reference>
<dbReference type="WBParaSite" id="MCU_013665-RA">
    <property type="protein sequence ID" value="MCU_013665-RA"/>
    <property type="gene ID" value="MCU_013665"/>
</dbReference>
<organism evidence="1">
    <name type="scientific">Mesocestoides corti</name>
    <name type="common">Flatworm</name>
    <dbReference type="NCBI Taxonomy" id="53468"/>
    <lineage>
        <taxon>Eukaryota</taxon>
        <taxon>Metazoa</taxon>
        <taxon>Spiralia</taxon>
        <taxon>Lophotrochozoa</taxon>
        <taxon>Platyhelminthes</taxon>
        <taxon>Cestoda</taxon>
        <taxon>Eucestoda</taxon>
        <taxon>Cyclophyllidea</taxon>
        <taxon>Mesocestoididae</taxon>
        <taxon>Mesocestoides</taxon>
    </lineage>
</organism>
<protein>
    <submittedName>
        <fullName evidence="1">AGC-kinase C-terminal domain-containing protein</fullName>
    </submittedName>
</protein>